<feature type="chain" id="PRO_5009320682" evidence="1">
    <location>
        <begin position="24"/>
        <end position="206"/>
    </location>
</feature>
<feature type="signal peptide" evidence="1">
    <location>
        <begin position="1"/>
        <end position="23"/>
    </location>
</feature>
<dbReference type="WBParaSite" id="maker-uti_cns_0008989-snap-gene-0.2-mRNA-1">
    <property type="protein sequence ID" value="maker-uti_cns_0008989-snap-gene-0.2-mRNA-1"/>
    <property type="gene ID" value="maker-uti_cns_0008989-snap-gene-0.2"/>
</dbReference>
<organism evidence="2 3">
    <name type="scientific">Macrostomum lignano</name>
    <dbReference type="NCBI Taxonomy" id="282301"/>
    <lineage>
        <taxon>Eukaryota</taxon>
        <taxon>Metazoa</taxon>
        <taxon>Spiralia</taxon>
        <taxon>Lophotrochozoa</taxon>
        <taxon>Platyhelminthes</taxon>
        <taxon>Rhabditophora</taxon>
        <taxon>Macrostomorpha</taxon>
        <taxon>Macrostomida</taxon>
        <taxon>Macrostomidae</taxon>
        <taxon>Macrostomum</taxon>
    </lineage>
</organism>
<accession>A0A1I8I0R6</accession>
<evidence type="ECO:0000313" key="2">
    <source>
        <dbReference type="Proteomes" id="UP000095280"/>
    </source>
</evidence>
<proteinExistence type="predicted"/>
<dbReference type="AlphaFoldDB" id="A0A1I8I0R6"/>
<evidence type="ECO:0000256" key="1">
    <source>
        <dbReference type="SAM" id="SignalP"/>
    </source>
</evidence>
<name>A0A1I8I0R6_9PLAT</name>
<evidence type="ECO:0000313" key="3">
    <source>
        <dbReference type="WBParaSite" id="maker-uti_cns_0008989-snap-gene-0.2-mRNA-1"/>
    </source>
</evidence>
<keyword evidence="1" id="KW-0732">Signal</keyword>
<protein>
    <submittedName>
        <fullName evidence="3">WIF domain-containing protein</fullName>
    </submittedName>
</protein>
<reference evidence="3" key="1">
    <citation type="submission" date="2016-11" db="UniProtKB">
        <authorList>
            <consortium name="WormBaseParasite"/>
        </authorList>
    </citation>
    <scope>IDENTIFICATION</scope>
</reference>
<dbReference type="Proteomes" id="UP000095280">
    <property type="component" value="Unplaced"/>
</dbReference>
<keyword evidence="2" id="KW-1185">Reference proteome</keyword>
<sequence length="206" mass="22877">MCHFLRWFLTIGLLISLVSKNFAANHYCIHEHTLSLLIDEFYNRDELLIPRVLGTSPQDQIQIKCRWDIKLKIAKPGTQLRISALPNKKDGPKTADGDAKLSVDFLNSNSVSVTTGMFQVLPATEHRRFTVEVNWDPGMQKPSSDYLRILLPIPGQCGRDMLWFNGSCYAVSAVQQSVADATDSVGGDAQLASFSSMAEISEFVVA</sequence>